<dbReference type="EMBL" id="JADCNM010000246">
    <property type="protein sequence ID" value="KAG0448861.1"/>
    <property type="molecule type" value="Genomic_DNA"/>
</dbReference>
<dbReference type="Proteomes" id="UP000639772">
    <property type="component" value="Unassembled WGS sequence"/>
</dbReference>
<sequence length="72" mass="7721">MSDGSRQTDSPSLGTGAAMRLLARPITFVTGNSKKLEEVKAIVGNSIAFNSLKLDSKRIEVITIERNSGDLN</sequence>
<accession>A0A835PB42</accession>
<protein>
    <recommendedName>
        <fullName evidence="3">Inosine triphosphate pyrophosphatase</fullName>
    </recommendedName>
</protein>
<reference evidence="1 2" key="1">
    <citation type="journal article" date="2020" name="Nat. Food">
        <title>A phased Vanilla planifolia genome enables genetic improvement of flavour and production.</title>
        <authorList>
            <person name="Hasing T."/>
            <person name="Tang H."/>
            <person name="Brym M."/>
            <person name="Khazi F."/>
            <person name="Huang T."/>
            <person name="Chambers A.H."/>
        </authorList>
    </citation>
    <scope>NUCLEOTIDE SEQUENCE [LARGE SCALE GENOMIC DNA]</scope>
    <source>
        <tissue evidence="1">Leaf</tissue>
    </source>
</reference>
<organism evidence="1 2">
    <name type="scientific">Vanilla planifolia</name>
    <name type="common">Vanilla</name>
    <dbReference type="NCBI Taxonomy" id="51239"/>
    <lineage>
        <taxon>Eukaryota</taxon>
        <taxon>Viridiplantae</taxon>
        <taxon>Streptophyta</taxon>
        <taxon>Embryophyta</taxon>
        <taxon>Tracheophyta</taxon>
        <taxon>Spermatophyta</taxon>
        <taxon>Magnoliopsida</taxon>
        <taxon>Liliopsida</taxon>
        <taxon>Asparagales</taxon>
        <taxon>Orchidaceae</taxon>
        <taxon>Vanilloideae</taxon>
        <taxon>Vanilleae</taxon>
        <taxon>Vanilla</taxon>
    </lineage>
</organism>
<dbReference type="OrthoDB" id="6288734at2759"/>
<dbReference type="AlphaFoldDB" id="A0A835PB42"/>
<name>A0A835PB42_VANPL</name>
<comment type="caution">
    <text evidence="1">The sequence shown here is derived from an EMBL/GenBank/DDBJ whole genome shotgun (WGS) entry which is preliminary data.</text>
</comment>
<evidence type="ECO:0000313" key="1">
    <source>
        <dbReference type="EMBL" id="KAG0448861.1"/>
    </source>
</evidence>
<evidence type="ECO:0008006" key="3">
    <source>
        <dbReference type="Google" id="ProtNLM"/>
    </source>
</evidence>
<evidence type="ECO:0000313" key="2">
    <source>
        <dbReference type="Proteomes" id="UP000639772"/>
    </source>
</evidence>
<proteinExistence type="predicted"/>
<gene>
    <name evidence="1" type="ORF">HPP92_027624</name>
</gene>